<protein>
    <submittedName>
        <fullName evidence="1">Uncharacterized protein</fullName>
    </submittedName>
</protein>
<evidence type="ECO:0000313" key="2">
    <source>
        <dbReference type="Proteomes" id="UP000563524"/>
    </source>
</evidence>
<accession>A0A840I5V8</accession>
<keyword evidence="2" id="KW-1185">Reference proteome</keyword>
<gene>
    <name evidence="1" type="ORF">GGQ59_002809</name>
</gene>
<name>A0A840I5V8_9PROT</name>
<sequence>MGHAACVIEAVQLIPVRGFVSVKDRTGFDALGSKADALGFGHRYGREGPAATLTSGADDAALAVLVTR</sequence>
<organism evidence="1 2">
    <name type="scientific">Parvularcula dongshanensis</name>
    <dbReference type="NCBI Taxonomy" id="1173995"/>
    <lineage>
        <taxon>Bacteria</taxon>
        <taxon>Pseudomonadati</taxon>
        <taxon>Pseudomonadota</taxon>
        <taxon>Alphaproteobacteria</taxon>
        <taxon>Parvularculales</taxon>
        <taxon>Parvularculaceae</taxon>
        <taxon>Parvularcula</taxon>
    </lineage>
</organism>
<dbReference type="AlphaFoldDB" id="A0A840I5V8"/>
<dbReference type="Proteomes" id="UP000563524">
    <property type="component" value="Unassembled WGS sequence"/>
</dbReference>
<evidence type="ECO:0000313" key="1">
    <source>
        <dbReference type="EMBL" id="MBB4660259.1"/>
    </source>
</evidence>
<proteinExistence type="predicted"/>
<reference evidence="1 2" key="1">
    <citation type="submission" date="2020-08" db="EMBL/GenBank/DDBJ databases">
        <title>Genomic Encyclopedia of Type Strains, Phase IV (KMG-IV): sequencing the most valuable type-strain genomes for metagenomic binning, comparative biology and taxonomic classification.</title>
        <authorList>
            <person name="Goeker M."/>
        </authorList>
    </citation>
    <scope>NUCLEOTIDE SEQUENCE [LARGE SCALE GENOMIC DNA]</scope>
    <source>
        <strain evidence="1 2">DSM 102850</strain>
    </source>
</reference>
<comment type="caution">
    <text evidence="1">The sequence shown here is derived from an EMBL/GenBank/DDBJ whole genome shotgun (WGS) entry which is preliminary data.</text>
</comment>
<dbReference type="EMBL" id="JACHOB010000007">
    <property type="protein sequence ID" value="MBB4660259.1"/>
    <property type="molecule type" value="Genomic_DNA"/>
</dbReference>